<dbReference type="Pfam" id="PF03450">
    <property type="entry name" value="CO_deh_flav_C"/>
    <property type="match status" value="1"/>
</dbReference>
<dbReference type="AlphaFoldDB" id="A0A383DCS4"/>
<reference evidence="2" key="1">
    <citation type="submission" date="2018-05" db="EMBL/GenBank/DDBJ databases">
        <authorList>
            <person name="Lanie J.A."/>
            <person name="Ng W.-L."/>
            <person name="Kazmierczak K.M."/>
            <person name="Andrzejewski T.M."/>
            <person name="Davidsen T.M."/>
            <person name="Wayne K.J."/>
            <person name="Tettelin H."/>
            <person name="Glass J.I."/>
            <person name="Rusch D."/>
            <person name="Podicherti R."/>
            <person name="Tsui H.-C.T."/>
            <person name="Winkler M.E."/>
        </authorList>
    </citation>
    <scope>NUCLEOTIDE SEQUENCE</scope>
</reference>
<evidence type="ECO:0000259" key="1">
    <source>
        <dbReference type="Pfam" id="PF03450"/>
    </source>
</evidence>
<proteinExistence type="predicted"/>
<feature type="non-terminal residue" evidence="2">
    <location>
        <position position="1"/>
    </location>
</feature>
<dbReference type="InterPro" id="IPR005107">
    <property type="entry name" value="CO_DH_flav_C"/>
</dbReference>
<dbReference type="SUPFAM" id="SSF55447">
    <property type="entry name" value="CO dehydrogenase flavoprotein C-terminal domain-like"/>
    <property type="match status" value="1"/>
</dbReference>
<dbReference type="InterPro" id="IPR036683">
    <property type="entry name" value="CO_DH_flav_C_dom_sf"/>
</dbReference>
<evidence type="ECO:0000313" key="2">
    <source>
        <dbReference type="EMBL" id="SVE42296.1"/>
    </source>
</evidence>
<dbReference type="EMBL" id="UINC01216239">
    <property type="protein sequence ID" value="SVE42296.1"/>
    <property type="molecule type" value="Genomic_DNA"/>
</dbReference>
<protein>
    <recommendedName>
        <fullName evidence="1">CO dehydrogenase flavoprotein C-terminal domain-containing protein</fullName>
    </recommendedName>
</protein>
<organism evidence="2">
    <name type="scientific">marine metagenome</name>
    <dbReference type="NCBI Taxonomy" id="408172"/>
    <lineage>
        <taxon>unclassified sequences</taxon>
        <taxon>metagenomes</taxon>
        <taxon>ecological metagenomes</taxon>
    </lineage>
</organism>
<dbReference type="Gene3D" id="3.30.390.50">
    <property type="entry name" value="CO dehydrogenase flavoprotein, C-terminal domain"/>
    <property type="match status" value="1"/>
</dbReference>
<gene>
    <name evidence="2" type="ORF">METZ01_LOCUS495150</name>
</gene>
<sequence length="68" mass="7137">SIVLGGVAPIPWRSKGAEAELKGQTIIEATAKAAGRVAIKDADPLSDNAYKVQLTENIIYRAAMTVIA</sequence>
<name>A0A383DCS4_9ZZZZ</name>
<accession>A0A383DCS4</accession>
<feature type="domain" description="CO dehydrogenase flavoprotein C-terminal" evidence="1">
    <location>
        <begin position="1"/>
        <end position="64"/>
    </location>
</feature>